<dbReference type="GO" id="GO:0055085">
    <property type="term" value="P:transmembrane transport"/>
    <property type="evidence" value="ECO:0007669"/>
    <property type="project" value="InterPro"/>
</dbReference>
<name>A0A848J1U9_9BACT</name>
<organism evidence="3 4">
    <name type="scientific">Marinigracilibium pacificum</name>
    <dbReference type="NCBI Taxonomy" id="2729599"/>
    <lineage>
        <taxon>Bacteria</taxon>
        <taxon>Pseudomonadati</taxon>
        <taxon>Bacteroidota</taxon>
        <taxon>Cytophagia</taxon>
        <taxon>Cytophagales</taxon>
        <taxon>Flammeovirgaceae</taxon>
        <taxon>Marinigracilibium</taxon>
    </lineage>
</organism>
<protein>
    <submittedName>
        <fullName evidence="3">TRAP transporter substrate-binding protein</fullName>
    </submittedName>
</protein>
<dbReference type="Pfam" id="PF03480">
    <property type="entry name" value="DctP"/>
    <property type="match status" value="1"/>
</dbReference>
<dbReference type="InterPro" id="IPR018389">
    <property type="entry name" value="DctP_fam"/>
</dbReference>
<keyword evidence="1" id="KW-0732">Signal</keyword>
<dbReference type="Gene3D" id="3.40.190.170">
    <property type="entry name" value="Bacterial extracellular solute-binding protein, family 7"/>
    <property type="match status" value="1"/>
</dbReference>
<gene>
    <name evidence="3" type="ORF">HH304_14885</name>
</gene>
<evidence type="ECO:0000313" key="4">
    <source>
        <dbReference type="Proteomes" id="UP000559010"/>
    </source>
</evidence>
<dbReference type="EMBL" id="JABBNU010000009">
    <property type="protein sequence ID" value="NMM49691.1"/>
    <property type="molecule type" value="Genomic_DNA"/>
</dbReference>
<dbReference type="PIRSF" id="PIRSF006470">
    <property type="entry name" value="DctB"/>
    <property type="match status" value="1"/>
</dbReference>
<dbReference type="NCBIfam" id="TIGR00787">
    <property type="entry name" value="dctP"/>
    <property type="match status" value="1"/>
</dbReference>
<dbReference type="Proteomes" id="UP000559010">
    <property type="component" value="Unassembled WGS sequence"/>
</dbReference>
<evidence type="ECO:0000256" key="1">
    <source>
        <dbReference type="ARBA" id="ARBA00022729"/>
    </source>
</evidence>
<dbReference type="GO" id="GO:0030288">
    <property type="term" value="C:outer membrane-bounded periplasmic space"/>
    <property type="evidence" value="ECO:0007669"/>
    <property type="project" value="InterPro"/>
</dbReference>
<dbReference type="PANTHER" id="PTHR33376">
    <property type="match status" value="1"/>
</dbReference>
<dbReference type="PANTHER" id="PTHR33376:SF2">
    <property type="entry name" value="DICARBOXYLATE-BINDING PERIPLASMIC PROTEIN"/>
    <property type="match status" value="1"/>
</dbReference>
<dbReference type="GO" id="GO:0030246">
    <property type="term" value="F:carbohydrate binding"/>
    <property type="evidence" value="ECO:0007669"/>
    <property type="project" value="TreeGrafter"/>
</dbReference>
<evidence type="ECO:0000313" key="3">
    <source>
        <dbReference type="EMBL" id="NMM49691.1"/>
    </source>
</evidence>
<keyword evidence="2" id="KW-1133">Transmembrane helix</keyword>
<keyword evidence="2" id="KW-0472">Membrane</keyword>
<dbReference type="NCBIfam" id="NF037995">
    <property type="entry name" value="TRAP_S1"/>
    <property type="match status" value="1"/>
</dbReference>
<accession>A0A848J1U9</accession>
<dbReference type="InterPro" id="IPR038404">
    <property type="entry name" value="TRAP_DctP_sf"/>
</dbReference>
<evidence type="ECO:0000256" key="2">
    <source>
        <dbReference type="SAM" id="Phobius"/>
    </source>
</evidence>
<keyword evidence="2" id="KW-0812">Transmembrane</keyword>
<dbReference type="InterPro" id="IPR004682">
    <property type="entry name" value="TRAP_DctP"/>
</dbReference>
<proteinExistence type="predicted"/>
<sequence length="338" mass="38541">MQKNTSVLRSKIILNITLILSFAIFQFGCDRTGDKREIKLGHALDTSHPVHKGMVYMADRLKEKSDGKLTIKIYPGQQLGSERELVELLQIGSLGMTKVSSGTLENFAPGMKIFGLPFLFEDRDHAFRVLDGEVGQELLSESEEFWLKGITFYDAGSRSFYTKARPVNNPSDLNGLKIRVMESVSAMDMVRSLGGSPTPISWGELYTALQQGIVDGAENNPPSFQFSRHYEVCKFYTIDEHTMLPDVLIMSTIVWNSLDDQEKQWLMEAADESTEYQRKLWMEAEEEALRVVQAAGVEVIYPEKSEFKDRIDEMYDEYKKDEKMAGLITQIENMRNEK</sequence>
<dbReference type="AlphaFoldDB" id="A0A848J1U9"/>
<keyword evidence="4" id="KW-1185">Reference proteome</keyword>
<feature type="transmembrane region" description="Helical" evidence="2">
    <location>
        <begin position="12"/>
        <end position="28"/>
    </location>
</feature>
<comment type="caution">
    <text evidence="3">The sequence shown here is derived from an EMBL/GenBank/DDBJ whole genome shotgun (WGS) entry which is preliminary data.</text>
</comment>
<reference evidence="3 4" key="1">
    <citation type="submission" date="2020-04" db="EMBL/GenBank/DDBJ databases">
        <title>Flammeovirgaceae bacterium KN852 isolated from deep sea.</title>
        <authorList>
            <person name="Zhang D.-C."/>
        </authorList>
    </citation>
    <scope>NUCLEOTIDE SEQUENCE [LARGE SCALE GENOMIC DNA]</scope>
    <source>
        <strain evidence="3 4">KN852</strain>
    </source>
</reference>
<dbReference type="CDD" id="cd13671">
    <property type="entry name" value="PBP2_TRAP_SBP_like_3"/>
    <property type="match status" value="1"/>
</dbReference>